<sequence>MERARKIEELERKVNDLELLRIKYNRKVNFLKDSVKACRENSMQERDLNDHAFQQVSNELQACKKNLLEASRRESQLLNLRNMVGKILGIDWQTTVVPDYELISKLEKVVQTNREFAQVSRKLSDSIKLIPQTGDSPRHRDRSDSIETFMLSSTCKRNV</sequence>
<evidence type="ECO:0000313" key="2">
    <source>
        <dbReference type="Proteomes" id="UP000708208"/>
    </source>
</evidence>
<dbReference type="Proteomes" id="UP000708208">
    <property type="component" value="Unassembled WGS sequence"/>
</dbReference>
<dbReference type="EMBL" id="CAJVCH010085184">
    <property type="protein sequence ID" value="CAG7722004.1"/>
    <property type="molecule type" value="Genomic_DNA"/>
</dbReference>
<comment type="caution">
    <text evidence="1">The sequence shown here is derived from an EMBL/GenBank/DDBJ whole genome shotgun (WGS) entry which is preliminary data.</text>
</comment>
<dbReference type="OrthoDB" id="5832575at2759"/>
<proteinExistence type="predicted"/>
<accession>A0A8J2K838</accession>
<name>A0A8J2K838_9HEXA</name>
<evidence type="ECO:0000313" key="1">
    <source>
        <dbReference type="EMBL" id="CAG7722004.1"/>
    </source>
</evidence>
<reference evidence="1" key="1">
    <citation type="submission" date="2021-06" db="EMBL/GenBank/DDBJ databases">
        <authorList>
            <person name="Hodson N. C."/>
            <person name="Mongue J. A."/>
            <person name="Jaron S. K."/>
        </authorList>
    </citation>
    <scope>NUCLEOTIDE SEQUENCE</scope>
</reference>
<protein>
    <submittedName>
        <fullName evidence="1">Uncharacterized protein</fullName>
    </submittedName>
</protein>
<dbReference type="PANTHER" id="PTHR18863">
    <property type="entry name" value="TSEC-2-RELATED"/>
    <property type="match status" value="1"/>
</dbReference>
<dbReference type="InterPro" id="IPR039139">
    <property type="entry name" value="CCDC170-like"/>
</dbReference>
<keyword evidence="2" id="KW-1185">Reference proteome</keyword>
<organism evidence="1 2">
    <name type="scientific">Allacma fusca</name>
    <dbReference type="NCBI Taxonomy" id="39272"/>
    <lineage>
        <taxon>Eukaryota</taxon>
        <taxon>Metazoa</taxon>
        <taxon>Ecdysozoa</taxon>
        <taxon>Arthropoda</taxon>
        <taxon>Hexapoda</taxon>
        <taxon>Collembola</taxon>
        <taxon>Symphypleona</taxon>
        <taxon>Sminthuridae</taxon>
        <taxon>Allacma</taxon>
    </lineage>
</organism>
<dbReference type="PANTHER" id="PTHR18863:SF6">
    <property type="entry name" value="COILED-COIL DOMAIN-CONTAINING PROTEIN 170"/>
    <property type="match status" value="1"/>
</dbReference>
<gene>
    <name evidence="1" type="ORF">AFUS01_LOCUS11182</name>
</gene>
<dbReference type="AlphaFoldDB" id="A0A8J2K838"/>